<dbReference type="EMBL" id="PCWA01000012">
    <property type="protein sequence ID" value="PIQ89908.1"/>
    <property type="molecule type" value="Genomic_DNA"/>
</dbReference>
<dbReference type="PRINTS" id="PR01806">
    <property type="entry name" value="VIRFACTRMVIN"/>
</dbReference>
<dbReference type="PANTHER" id="PTHR47019:SF1">
    <property type="entry name" value="LIPID II FLIPPASE MURJ"/>
    <property type="match status" value="1"/>
</dbReference>
<feature type="transmembrane region" description="Helical" evidence="10">
    <location>
        <begin position="407"/>
        <end position="424"/>
    </location>
</feature>
<evidence type="ECO:0000256" key="9">
    <source>
        <dbReference type="ARBA" id="ARBA00061532"/>
    </source>
</evidence>
<feature type="transmembrane region" description="Helical" evidence="10">
    <location>
        <begin position="497"/>
        <end position="518"/>
    </location>
</feature>
<evidence type="ECO:0000256" key="5">
    <source>
        <dbReference type="ARBA" id="ARBA00022984"/>
    </source>
</evidence>
<organism evidence="12 13">
    <name type="scientific">Candidatus Ghiorseimicrobium undicola</name>
    <dbReference type="NCBI Taxonomy" id="1974746"/>
    <lineage>
        <taxon>Bacteria</taxon>
        <taxon>Pseudomonadati</taxon>
        <taxon>Candidatus Omnitrophota</taxon>
        <taxon>Candidatus Ghiorseimicrobium</taxon>
    </lineage>
</organism>
<gene>
    <name evidence="12" type="primary">mviN</name>
    <name evidence="10" type="synonym">murJ</name>
    <name evidence="12" type="ORF">COV72_00670</name>
</gene>
<feature type="transmembrane region" description="Helical" evidence="10">
    <location>
        <begin position="88"/>
        <end position="117"/>
    </location>
</feature>
<dbReference type="GO" id="GO:0005886">
    <property type="term" value="C:plasma membrane"/>
    <property type="evidence" value="ECO:0007669"/>
    <property type="project" value="UniProtKB-SubCell"/>
</dbReference>
<dbReference type="Proteomes" id="UP000229641">
    <property type="component" value="Unassembled WGS sequence"/>
</dbReference>
<evidence type="ECO:0000256" key="6">
    <source>
        <dbReference type="ARBA" id="ARBA00022989"/>
    </source>
</evidence>
<dbReference type="PIRSF" id="PIRSF002869">
    <property type="entry name" value="MviN"/>
    <property type="match status" value="1"/>
</dbReference>
<feature type="transmembrane region" description="Helical" evidence="10">
    <location>
        <begin position="164"/>
        <end position="182"/>
    </location>
</feature>
<dbReference type="GO" id="GO:0009252">
    <property type="term" value="P:peptidoglycan biosynthetic process"/>
    <property type="evidence" value="ECO:0007669"/>
    <property type="project" value="UniProtKB-UniRule"/>
</dbReference>
<dbReference type="GO" id="GO:0008360">
    <property type="term" value="P:regulation of cell shape"/>
    <property type="evidence" value="ECO:0007669"/>
    <property type="project" value="UniProtKB-UniRule"/>
</dbReference>
<keyword evidence="5 10" id="KW-0573">Peptidoglycan synthesis</keyword>
<proteinExistence type="inferred from homology"/>
<comment type="subcellular location">
    <subcellularLocation>
        <location evidence="1 10">Cell membrane</location>
        <topology evidence="1 10">Multi-pass membrane protein</topology>
    </subcellularLocation>
</comment>
<name>A0A2H0LZU2_9BACT</name>
<evidence type="ECO:0000256" key="1">
    <source>
        <dbReference type="ARBA" id="ARBA00004651"/>
    </source>
</evidence>
<comment type="function">
    <text evidence="8 10 11">Involved in peptidoglycan biosynthesis. Transports lipid-linked peptidoglycan precursors from the inner to the outer leaflet of the cytoplasmic membrane.</text>
</comment>
<feature type="transmembrane region" description="Helical" evidence="10">
    <location>
        <begin position="6"/>
        <end position="23"/>
    </location>
</feature>
<keyword evidence="2 10" id="KW-1003">Cell membrane</keyword>
<keyword evidence="7 10" id="KW-0472">Membrane</keyword>
<accession>A0A2H0LZU2</accession>
<sequence>MSNKIIAKSAGIISIATLCSRILGFIRDIIIARLFGVYTYAQAFVIAFRIPNLLRDLVGEGAVNSALVPVFSEYSLKKDKLEFWELANVVLNLSLVVLSTLTILGIIFAPFIVKAIAPGFISDPEKLATTIKLTRIIFPYILLVSLAAYSMGILNALRHFSVPAFAPCLLNISLIICVLVFGEGIAGLASGVLLGGLLQLAVQIPVLYRKGFRPKLFKKLAPLEIGLEQRGLAKFLTGFKHPAAKTIGRLMVPRLLSSSIYQLNNFVDSIFGSFNWIIGEGGVAVLYFSYRLIQFPLGIFSNALSQAILPALSIQALEETHAKLKHTLSWGLRTNFLVMLPAGAGLMALSFPIIATLFGGRKFDAYSVQATSSALFFYSIGLFAYGGTKIIQSGFFALKDTRTPAKIAGLALAFNVIFNFLLMYPLKIAGLALATSISGIATFLILLSILKKRLGDFGSEPIFGPFLRIFLASLAMGLVTFFVSQKIFLGATTLDKLFNLSFSIMLGIISYVIFCFVFKVEEIKELWKWARERYV</sequence>
<keyword evidence="4 10" id="KW-0133">Cell shape</keyword>
<feature type="transmembrane region" description="Helical" evidence="10">
    <location>
        <begin position="336"/>
        <end position="360"/>
    </location>
</feature>
<evidence type="ECO:0000313" key="13">
    <source>
        <dbReference type="Proteomes" id="UP000229641"/>
    </source>
</evidence>
<evidence type="ECO:0000256" key="8">
    <source>
        <dbReference type="ARBA" id="ARBA00060041"/>
    </source>
</evidence>
<feature type="transmembrane region" description="Helical" evidence="10">
    <location>
        <begin position="137"/>
        <end position="157"/>
    </location>
</feature>
<evidence type="ECO:0000256" key="2">
    <source>
        <dbReference type="ARBA" id="ARBA00022475"/>
    </source>
</evidence>
<keyword evidence="3 10" id="KW-0812">Transmembrane</keyword>
<evidence type="ECO:0000256" key="3">
    <source>
        <dbReference type="ARBA" id="ARBA00022692"/>
    </source>
</evidence>
<dbReference type="UniPathway" id="UPA00219"/>
<evidence type="ECO:0000256" key="11">
    <source>
        <dbReference type="PIRNR" id="PIRNR002869"/>
    </source>
</evidence>
<comment type="caution">
    <text evidence="12">The sequence shown here is derived from an EMBL/GenBank/DDBJ whole genome shotgun (WGS) entry which is preliminary data.</text>
</comment>
<keyword evidence="6 10" id="KW-1133">Transmembrane helix</keyword>
<dbReference type="CDD" id="cd13123">
    <property type="entry name" value="MATE_MurJ_like"/>
    <property type="match status" value="1"/>
</dbReference>
<dbReference type="GO" id="GO:0015648">
    <property type="term" value="F:lipid-linked peptidoglycan transporter activity"/>
    <property type="evidence" value="ECO:0007669"/>
    <property type="project" value="UniProtKB-UniRule"/>
</dbReference>
<dbReference type="PANTHER" id="PTHR47019">
    <property type="entry name" value="LIPID II FLIPPASE MURJ"/>
    <property type="match status" value="1"/>
</dbReference>
<dbReference type="Pfam" id="PF03023">
    <property type="entry name" value="MurJ"/>
    <property type="match status" value="1"/>
</dbReference>
<feature type="transmembrane region" description="Helical" evidence="10">
    <location>
        <begin position="462"/>
        <end position="485"/>
    </location>
</feature>
<evidence type="ECO:0000256" key="4">
    <source>
        <dbReference type="ARBA" id="ARBA00022960"/>
    </source>
</evidence>
<evidence type="ECO:0000256" key="7">
    <source>
        <dbReference type="ARBA" id="ARBA00023136"/>
    </source>
</evidence>
<feature type="transmembrane region" description="Helical" evidence="10">
    <location>
        <begin position="366"/>
        <end position="386"/>
    </location>
</feature>
<dbReference type="NCBIfam" id="TIGR01695">
    <property type="entry name" value="murJ_mviN"/>
    <property type="match status" value="1"/>
</dbReference>
<dbReference type="GO" id="GO:0034204">
    <property type="term" value="P:lipid translocation"/>
    <property type="evidence" value="ECO:0007669"/>
    <property type="project" value="TreeGrafter"/>
</dbReference>
<reference evidence="12 13" key="1">
    <citation type="submission" date="2017-09" db="EMBL/GenBank/DDBJ databases">
        <title>Depth-based differentiation of microbial function through sediment-hosted aquifers and enrichment of novel symbionts in the deep terrestrial subsurface.</title>
        <authorList>
            <person name="Probst A.J."/>
            <person name="Ladd B."/>
            <person name="Jarett J.K."/>
            <person name="Geller-Mcgrath D.E."/>
            <person name="Sieber C.M."/>
            <person name="Emerson J.B."/>
            <person name="Anantharaman K."/>
            <person name="Thomas B.C."/>
            <person name="Malmstrom R."/>
            <person name="Stieglmeier M."/>
            <person name="Klingl A."/>
            <person name="Woyke T."/>
            <person name="Ryan C.M."/>
            <person name="Banfield J.F."/>
        </authorList>
    </citation>
    <scope>NUCLEOTIDE SEQUENCE [LARGE SCALE GENOMIC DNA]</scope>
    <source>
        <strain evidence="12">CG11_big_fil_rev_8_21_14_0_20_42_13</strain>
    </source>
</reference>
<feature type="transmembrane region" description="Helical" evidence="10">
    <location>
        <begin position="30"/>
        <end position="51"/>
    </location>
</feature>
<keyword evidence="10 11" id="KW-0961">Cell wall biogenesis/degradation</keyword>
<keyword evidence="10 11" id="KW-0813">Transport</keyword>
<protein>
    <recommendedName>
        <fullName evidence="10">Probable lipid II flippase MurJ</fullName>
    </recommendedName>
</protein>
<dbReference type="InterPro" id="IPR004268">
    <property type="entry name" value="MurJ"/>
</dbReference>
<comment type="pathway">
    <text evidence="10">Cell wall biogenesis; peptidoglycan biosynthesis.</text>
</comment>
<feature type="transmembrane region" description="Helical" evidence="10">
    <location>
        <begin position="430"/>
        <end position="450"/>
    </location>
</feature>
<dbReference type="AlphaFoldDB" id="A0A2H0LZU2"/>
<dbReference type="HAMAP" id="MF_02078">
    <property type="entry name" value="MurJ_MviN"/>
    <property type="match status" value="1"/>
</dbReference>
<evidence type="ECO:0000256" key="10">
    <source>
        <dbReference type="HAMAP-Rule" id="MF_02078"/>
    </source>
</evidence>
<feature type="transmembrane region" description="Helical" evidence="10">
    <location>
        <begin position="188"/>
        <end position="208"/>
    </location>
</feature>
<comment type="similarity">
    <text evidence="9 10 11">Belongs to the MurJ/MviN family.</text>
</comment>
<dbReference type="GO" id="GO:0071555">
    <property type="term" value="P:cell wall organization"/>
    <property type="evidence" value="ECO:0007669"/>
    <property type="project" value="UniProtKB-UniRule"/>
</dbReference>
<evidence type="ECO:0000313" key="12">
    <source>
        <dbReference type="EMBL" id="PIQ89908.1"/>
    </source>
</evidence>
<dbReference type="InterPro" id="IPR051050">
    <property type="entry name" value="Lipid_II_flippase_MurJ/MviN"/>
</dbReference>